<evidence type="ECO:0000256" key="1">
    <source>
        <dbReference type="ARBA" id="ARBA00004496"/>
    </source>
</evidence>
<evidence type="ECO:0000256" key="8">
    <source>
        <dbReference type="HAMAP-Rule" id="MF_01161"/>
    </source>
</evidence>
<evidence type="ECO:0000256" key="3">
    <source>
        <dbReference type="ARBA" id="ARBA00022598"/>
    </source>
</evidence>
<evidence type="ECO:0000256" key="4">
    <source>
        <dbReference type="ARBA" id="ARBA00022694"/>
    </source>
</evidence>
<reference evidence="10 11" key="1">
    <citation type="journal article" date="2018" name="Genome Biol. Evol.">
        <title>Cladogenesis and Genomic Streamlining in Extracellular Endosymbionts of Tropical Stink Bugs.</title>
        <authorList>
            <person name="Otero-Bravo A."/>
            <person name="Goffredi S."/>
            <person name="Sabree Z.L."/>
        </authorList>
    </citation>
    <scope>NUCLEOTIDE SEQUENCE [LARGE SCALE GENOMIC DNA]</scope>
    <source>
        <strain evidence="10 11">SoET</strain>
    </source>
</reference>
<comment type="caution">
    <text evidence="10">The sequence shown here is derived from an EMBL/GenBank/DDBJ whole genome shotgun (WGS) entry which is preliminary data.</text>
</comment>
<dbReference type="SUPFAM" id="SSF52402">
    <property type="entry name" value="Adenine nucleotide alpha hydrolases-like"/>
    <property type="match status" value="1"/>
</dbReference>
<organism evidence="10 11">
    <name type="scientific">Candidatus Pantoea edessiphila</name>
    <dbReference type="NCBI Taxonomy" id="2044610"/>
    <lineage>
        <taxon>Bacteria</taxon>
        <taxon>Pseudomonadati</taxon>
        <taxon>Pseudomonadota</taxon>
        <taxon>Gammaproteobacteria</taxon>
        <taxon>Enterobacterales</taxon>
        <taxon>Erwiniaceae</taxon>
        <taxon>Pantoea</taxon>
    </lineage>
</organism>
<dbReference type="Gene3D" id="3.40.50.620">
    <property type="entry name" value="HUPs"/>
    <property type="match status" value="1"/>
</dbReference>
<dbReference type="InterPro" id="IPR011063">
    <property type="entry name" value="TilS/TtcA_N"/>
</dbReference>
<evidence type="ECO:0000259" key="9">
    <source>
        <dbReference type="SMART" id="SM00977"/>
    </source>
</evidence>
<dbReference type="EMBL" id="PDKS01000002">
    <property type="protein sequence ID" value="PPI87209.1"/>
    <property type="molecule type" value="Genomic_DNA"/>
</dbReference>
<dbReference type="NCBIfam" id="TIGR02432">
    <property type="entry name" value="lysidine_TilS_N"/>
    <property type="match status" value="1"/>
</dbReference>
<proteinExistence type="inferred from homology"/>
<evidence type="ECO:0000256" key="7">
    <source>
        <dbReference type="ARBA" id="ARBA00048539"/>
    </source>
</evidence>
<comment type="domain">
    <text evidence="8">The N-terminal region contains the highly conserved SGGXDS motif, predicted to be a P-loop motif involved in ATP binding.</text>
</comment>
<comment type="function">
    <text evidence="8">Ligates lysine onto the cytidine present at position 34 of the AUA codon-specific tRNA(Ile) that contains the anticodon CAU, in an ATP-dependent manner. Cytidine is converted to lysidine, thus changing the amino acid specificity of the tRNA from methionine to isoleucine.</text>
</comment>
<evidence type="ECO:0000256" key="6">
    <source>
        <dbReference type="ARBA" id="ARBA00022840"/>
    </source>
</evidence>
<dbReference type="GO" id="GO:0005737">
    <property type="term" value="C:cytoplasm"/>
    <property type="evidence" value="ECO:0007669"/>
    <property type="project" value="UniProtKB-SubCell"/>
</dbReference>
<dbReference type="InterPro" id="IPR015262">
    <property type="entry name" value="tRNA_Ile_lys_synt_subst-bd"/>
</dbReference>
<dbReference type="InterPro" id="IPR014729">
    <property type="entry name" value="Rossmann-like_a/b/a_fold"/>
</dbReference>
<dbReference type="Pfam" id="PF09179">
    <property type="entry name" value="TilS"/>
    <property type="match status" value="1"/>
</dbReference>
<dbReference type="HAMAP" id="MF_01161">
    <property type="entry name" value="tRNA_Ile_lys_synt"/>
    <property type="match status" value="1"/>
</dbReference>
<keyword evidence="3 8" id="KW-0436">Ligase</keyword>
<keyword evidence="6 8" id="KW-0067">ATP-binding</keyword>
<sequence>MIKPLLLTKIMSYPSMFFENIVSLLKKNSKIVLAFSGGLDSTVLLHCLYLCTKKYPESNIRAIHVNHSLNENSNNWANHCREICFKWEIDCRILNVKIKKNPKQGIEANARKERYNALISSLQNQEVLLTAHHLDDQCETLLLALKRGSGPAGLSAIHSSIVVGKNKILRPFLEFSRKSIEEYAKKHDLTWIEDDSNSNINFDRNFLRHSVLPKILYKWPNFTKTVSRSCLLCKEQERLIDELLLNQLNNLIQNNGSLYLIPLLKMSNIKIYALLRRWISRRGELMPSYKLLKLIYHKIILGTDAKPCLQIGRYEIRRYCHYLYCLPIIKSSIKNIKMIWPNINNILLLPEKLGFLQADYNNNSLRLPMSHELVSIQFYARGDFYLVGYKNKLKIKKIWQKFNIPPWERNRIPLIYYNDNLISAVNLFITNDGLIPNNKYGWQVLWNKK</sequence>
<keyword evidence="2 8" id="KW-0963">Cytoplasm</keyword>
<dbReference type="InterPro" id="IPR012094">
    <property type="entry name" value="tRNA_Ile_lys_synt"/>
</dbReference>
<evidence type="ECO:0000313" key="10">
    <source>
        <dbReference type="EMBL" id="PPI87209.1"/>
    </source>
</evidence>
<dbReference type="GO" id="GO:0005524">
    <property type="term" value="F:ATP binding"/>
    <property type="evidence" value="ECO:0007669"/>
    <property type="project" value="UniProtKB-UniRule"/>
</dbReference>
<feature type="domain" description="Lysidine-tRNA(Ile) synthetase C-terminal" evidence="9">
    <location>
        <begin position="374"/>
        <end position="446"/>
    </location>
</feature>
<evidence type="ECO:0000256" key="5">
    <source>
        <dbReference type="ARBA" id="ARBA00022741"/>
    </source>
</evidence>
<gene>
    <name evidence="8 10" type="primary">tilS</name>
    <name evidence="10" type="ORF">CRV11_01590</name>
</gene>
<dbReference type="Pfam" id="PF01171">
    <property type="entry name" value="ATP_bind_3"/>
    <property type="match status" value="1"/>
</dbReference>
<dbReference type="GO" id="GO:0032267">
    <property type="term" value="F:tRNA(Ile)-lysidine synthase activity"/>
    <property type="evidence" value="ECO:0007669"/>
    <property type="project" value="UniProtKB-EC"/>
</dbReference>
<dbReference type="Gene3D" id="1.20.59.20">
    <property type="match status" value="1"/>
</dbReference>
<dbReference type="Proteomes" id="UP000296034">
    <property type="component" value="Unassembled WGS sequence"/>
</dbReference>
<evidence type="ECO:0000313" key="11">
    <source>
        <dbReference type="Proteomes" id="UP000296034"/>
    </source>
</evidence>
<accession>A0A2P5SXZ7</accession>
<name>A0A2P5SXZ7_9GAMM</name>
<evidence type="ECO:0000256" key="2">
    <source>
        <dbReference type="ARBA" id="ARBA00022490"/>
    </source>
</evidence>
<protein>
    <recommendedName>
        <fullName evidence="8">tRNA(Ile)-lysidine synthase</fullName>
        <ecNumber evidence="8">6.3.4.19</ecNumber>
    </recommendedName>
    <alternativeName>
        <fullName evidence="8">tRNA(Ile)-2-lysyl-cytidine synthase</fullName>
    </alternativeName>
    <alternativeName>
        <fullName evidence="8">tRNA(Ile)-lysidine synthetase</fullName>
    </alternativeName>
</protein>
<dbReference type="SUPFAM" id="SSF82829">
    <property type="entry name" value="MesJ substrate recognition domain-like"/>
    <property type="match status" value="1"/>
</dbReference>
<dbReference type="EC" id="6.3.4.19" evidence="8"/>
<comment type="similarity">
    <text evidence="8">Belongs to the tRNA(Ile)-lysidine synthase family.</text>
</comment>
<dbReference type="InterPro" id="IPR012796">
    <property type="entry name" value="Lysidine-tRNA-synth_C"/>
</dbReference>
<dbReference type="NCBIfam" id="TIGR02433">
    <property type="entry name" value="lysidine_TilS_C"/>
    <property type="match status" value="1"/>
</dbReference>
<dbReference type="PANTHER" id="PTHR43033">
    <property type="entry name" value="TRNA(ILE)-LYSIDINE SYNTHASE-RELATED"/>
    <property type="match status" value="1"/>
</dbReference>
<dbReference type="AlphaFoldDB" id="A0A2P5SXZ7"/>
<feature type="binding site" evidence="8">
    <location>
        <begin position="36"/>
        <end position="41"/>
    </location>
    <ligand>
        <name>ATP</name>
        <dbReference type="ChEBI" id="CHEBI:30616"/>
    </ligand>
</feature>
<comment type="subcellular location">
    <subcellularLocation>
        <location evidence="1 8">Cytoplasm</location>
    </subcellularLocation>
</comment>
<dbReference type="SUPFAM" id="SSF56037">
    <property type="entry name" value="PheT/TilS domain"/>
    <property type="match status" value="1"/>
</dbReference>
<keyword evidence="5 8" id="KW-0547">Nucleotide-binding</keyword>
<dbReference type="Pfam" id="PF11734">
    <property type="entry name" value="TilS_C"/>
    <property type="match status" value="1"/>
</dbReference>
<dbReference type="PANTHER" id="PTHR43033:SF1">
    <property type="entry name" value="TRNA(ILE)-LYSIDINE SYNTHASE-RELATED"/>
    <property type="match status" value="1"/>
</dbReference>
<dbReference type="GO" id="GO:0006400">
    <property type="term" value="P:tRNA modification"/>
    <property type="evidence" value="ECO:0007669"/>
    <property type="project" value="UniProtKB-UniRule"/>
</dbReference>
<comment type="catalytic activity">
    <reaction evidence="7 8">
        <text>cytidine(34) in tRNA(Ile2) + L-lysine + ATP = lysidine(34) in tRNA(Ile2) + AMP + diphosphate + H(+)</text>
        <dbReference type="Rhea" id="RHEA:43744"/>
        <dbReference type="Rhea" id="RHEA-COMP:10625"/>
        <dbReference type="Rhea" id="RHEA-COMP:10670"/>
        <dbReference type="ChEBI" id="CHEBI:15378"/>
        <dbReference type="ChEBI" id="CHEBI:30616"/>
        <dbReference type="ChEBI" id="CHEBI:32551"/>
        <dbReference type="ChEBI" id="CHEBI:33019"/>
        <dbReference type="ChEBI" id="CHEBI:82748"/>
        <dbReference type="ChEBI" id="CHEBI:83665"/>
        <dbReference type="ChEBI" id="CHEBI:456215"/>
        <dbReference type="EC" id="6.3.4.19"/>
    </reaction>
</comment>
<dbReference type="SMART" id="SM00977">
    <property type="entry name" value="TilS_C"/>
    <property type="match status" value="1"/>
</dbReference>
<keyword evidence="4 8" id="KW-0819">tRNA processing</keyword>
<dbReference type="InterPro" id="IPR012795">
    <property type="entry name" value="tRNA_Ile_lys_synt_N"/>
</dbReference>
<dbReference type="CDD" id="cd01992">
    <property type="entry name" value="TilS_N"/>
    <property type="match status" value="1"/>
</dbReference>